<reference evidence="1 2" key="1">
    <citation type="submission" date="2019-02" db="EMBL/GenBank/DDBJ databases">
        <title>Deep-cultivation of Planctomycetes and their phenomic and genomic characterization uncovers novel biology.</title>
        <authorList>
            <person name="Wiegand S."/>
            <person name="Jogler M."/>
            <person name="Boedeker C."/>
            <person name="Pinto D."/>
            <person name="Vollmers J."/>
            <person name="Rivas-Marin E."/>
            <person name="Kohn T."/>
            <person name="Peeters S.H."/>
            <person name="Heuer A."/>
            <person name="Rast P."/>
            <person name="Oberbeckmann S."/>
            <person name="Bunk B."/>
            <person name="Jeske O."/>
            <person name="Meyerdierks A."/>
            <person name="Storesund J.E."/>
            <person name="Kallscheuer N."/>
            <person name="Luecker S."/>
            <person name="Lage O.M."/>
            <person name="Pohl T."/>
            <person name="Merkel B.J."/>
            <person name="Hornburger P."/>
            <person name="Mueller R.-W."/>
            <person name="Bruemmer F."/>
            <person name="Labrenz M."/>
            <person name="Spormann A.M."/>
            <person name="Op Den Camp H."/>
            <person name="Overmann J."/>
            <person name="Amann R."/>
            <person name="Jetten M.S.M."/>
            <person name="Mascher T."/>
            <person name="Medema M.H."/>
            <person name="Devos D.P."/>
            <person name="Kaster A.-K."/>
            <person name="Ovreas L."/>
            <person name="Rohde M."/>
            <person name="Galperin M.Y."/>
            <person name="Jogler C."/>
        </authorList>
    </citation>
    <scope>NUCLEOTIDE SEQUENCE [LARGE SCALE GENOMIC DNA]</scope>
    <source>
        <strain evidence="1 2">CA85</strain>
    </source>
</reference>
<dbReference type="OrthoDB" id="5485476at2"/>
<dbReference type="EMBL" id="SJPK01000006">
    <property type="protein sequence ID" value="TWT66043.1"/>
    <property type="molecule type" value="Genomic_DNA"/>
</dbReference>
<proteinExistence type="predicted"/>
<evidence type="ECO:0000313" key="1">
    <source>
        <dbReference type="EMBL" id="TWT66043.1"/>
    </source>
</evidence>
<gene>
    <name evidence="1" type="ORF">CA85_29050</name>
</gene>
<dbReference type="Proteomes" id="UP000318053">
    <property type="component" value="Unassembled WGS sequence"/>
</dbReference>
<keyword evidence="2" id="KW-1185">Reference proteome</keyword>
<organism evidence="1 2">
    <name type="scientific">Allorhodopirellula solitaria</name>
    <dbReference type="NCBI Taxonomy" id="2527987"/>
    <lineage>
        <taxon>Bacteria</taxon>
        <taxon>Pseudomonadati</taxon>
        <taxon>Planctomycetota</taxon>
        <taxon>Planctomycetia</taxon>
        <taxon>Pirellulales</taxon>
        <taxon>Pirellulaceae</taxon>
        <taxon>Allorhodopirellula</taxon>
    </lineage>
</organism>
<accession>A0A5C5XUI0</accession>
<dbReference type="RefSeq" id="WP_146391872.1">
    <property type="nucleotide sequence ID" value="NZ_SJPK01000006.1"/>
</dbReference>
<evidence type="ECO:0000313" key="2">
    <source>
        <dbReference type="Proteomes" id="UP000318053"/>
    </source>
</evidence>
<comment type="caution">
    <text evidence="1">The sequence shown here is derived from an EMBL/GenBank/DDBJ whole genome shotgun (WGS) entry which is preliminary data.</text>
</comment>
<sequence>MPLCFGVGDRLRKTYPEVDIEHVKVKGEFTPERIIALAKEWDIPTNLMFIGSPTGESMKHRLEDFGGVRLII</sequence>
<name>A0A5C5XUI0_9BACT</name>
<dbReference type="AlphaFoldDB" id="A0A5C5XUI0"/>
<protein>
    <submittedName>
        <fullName evidence="1">Uncharacterized protein</fullName>
    </submittedName>
</protein>